<protein>
    <recommendedName>
        <fullName evidence="6">Phospho-2-dehydro-3-deoxyheptonate aldolase</fullName>
        <ecNumber evidence="6">2.5.1.54</ecNumber>
    </recommendedName>
</protein>
<dbReference type="Gene3D" id="3.20.20.70">
    <property type="entry name" value="Aldolase class I"/>
    <property type="match status" value="1"/>
</dbReference>
<evidence type="ECO:0000256" key="2">
    <source>
        <dbReference type="ARBA" id="ARBA00008911"/>
    </source>
</evidence>
<keyword evidence="6" id="KW-0028">Amino-acid biosynthesis</keyword>
<dbReference type="EMBL" id="JAKJXP020000083">
    <property type="protein sequence ID" value="KAK7748344.1"/>
    <property type="molecule type" value="Genomic_DNA"/>
</dbReference>
<feature type="binding site" evidence="5">
    <location>
        <position position="506"/>
    </location>
    <ligand>
        <name>Mn(2+)</name>
        <dbReference type="ChEBI" id="CHEBI:29035"/>
    </ligand>
</feature>
<dbReference type="PANTHER" id="PTHR21337:SF0">
    <property type="entry name" value="PHOSPHO-2-DEHYDRO-3-DEOXYHEPTONATE ALDOLASE"/>
    <property type="match status" value="1"/>
</dbReference>
<dbReference type="GO" id="GO:0008652">
    <property type="term" value="P:amino acid biosynthetic process"/>
    <property type="evidence" value="ECO:0007669"/>
    <property type="project" value="UniProtKB-KW"/>
</dbReference>
<feature type="binding site" evidence="5">
    <location>
        <position position="476"/>
    </location>
    <ligand>
        <name>Mn(2+)</name>
        <dbReference type="ChEBI" id="CHEBI:29035"/>
    </ligand>
</feature>
<feature type="compositionally biased region" description="Gly residues" evidence="7">
    <location>
        <begin position="306"/>
        <end position="315"/>
    </location>
</feature>
<accession>A0AAN9UHD2</accession>
<keyword evidence="8" id="KW-0032">Aminotransferase</keyword>
<dbReference type="InterPro" id="IPR013785">
    <property type="entry name" value="Aldolase_TIM"/>
</dbReference>
<dbReference type="GO" id="GO:0008483">
    <property type="term" value="F:transaminase activity"/>
    <property type="evidence" value="ECO:0007669"/>
    <property type="project" value="UniProtKB-KW"/>
</dbReference>
<gene>
    <name evidence="8" type="primary">ARO8_1</name>
    <name evidence="8" type="ORF">SLS62_008712</name>
</gene>
<reference evidence="8 9" key="1">
    <citation type="submission" date="2024-02" db="EMBL/GenBank/DDBJ databases">
        <title>De novo assembly and annotation of 12 fungi associated with fruit tree decline syndrome in Ontario, Canada.</title>
        <authorList>
            <person name="Sulman M."/>
            <person name="Ellouze W."/>
            <person name="Ilyukhin E."/>
        </authorList>
    </citation>
    <scope>NUCLEOTIDE SEQUENCE [LARGE SCALE GENOMIC DNA]</scope>
    <source>
        <strain evidence="8 9">M11/M66-122</strain>
    </source>
</reference>
<keyword evidence="6" id="KW-0057">Aromatic amino acid biosynthesis</keyword>
<keyword evidence="3 6" id="KW-0808">Transferase</keyword>
<dbReference type="PANTHER" id="PTHR21337">
    <property type="entry name" value="PHOSPHO-2-DEHYDRO-3-DEOXYHEPTONATE ALDOLASE 1, 2"/>
    <property type="match status" value="1"/>
</dbReference>
<feature type="binding site" evidence="5">
    <location>
        <position position="359"/>
    </location>
    <ligand>
        <name>phosphoenolpyruvate</name>
        <dbReference type="ChEBI" id="CHEBI:58702"/>
    </ligand>
</feature>
<comment type="pathway">
    <text evidence="1 6">Metabolic intermediate biosynthesis; chorismate biosynthesis; chorismate from D-erythrose 4-phosphate and phosphoenolpyruvate: step 1/7.</text>
</comment>
<feature type="region of interest" description="Disordered" evidence="7">
    <location>
        <begin position="1"/>
        <end position="30"/>
    </location>
</feature>
<feature type="binding site" evidence="5">
    <location>
        <position position="390"/>
    </location>
    <ligand>
        <name>phosphoenolpyruvate</name>
        <dbReference type="ChEBI" id="CHEBI:58702"/>
    </ligand>
</feature>
<organism evidence="8 9">
    <name type="scientific">Diatrype stigma</name>
    <dbReference type="NCBI Taxonomy" id="117547"/>
    <lineage>
        <taxon>Eukaryota</taxon>
        <taxon>Fungi</taxon>
        <taxon>Dikarya</taxon>
        <taxon>Ascomycota</taxon>
        <taxon>Pezizomycotina</taxon>
        <taxon>Sordariomycetes</taxon>
        <taxon>Xylariomycetidae</taxon>
        <taxon>Xylariales</taxon>
        <taxon>Diatrypaceae</taxon>
        <taxon>Diatrype</taxon>
    </lineage>
</organism>
<comment type="caution">
    <text evidence="8">The sequence shown here is derived from an EMBL/GenBank/DDBJ whole genome shotgun (WGS) entry which is preliminary data.</text>
</comment>
<evidence type="ECO:0000256" key="5">
    <source>
        <dbReference type="PIRSR" id="PIRSR602480-1"/>
    </source>
</evidence>
<sequence length="549" mass="58940">MAGSPATNGGTGTGTGTGDWTPGSWRSRPIRQCPTYPGSAAEAEAGLRRATAELGQLPPLVHAREVERLKASLRDVARGEAFLLQGGDCAELFDYCRADAIESKVKLLLQMSLVLVWGADRRVVRIARLAGQYAKPRSSPSEVVTLPGTGEKREVPSFRGDILNGFRLEDRELDPQRLVKAYNHSAATLNYVRAALAAGLADLHRPLDWSLGHVNDPALKAKYTEAVRFLRDMLRFMHTIGADRSPKLDTVDLYTSHEGLLLEYEQSLTRLMENPTPYHSALDTTTTTTATNDNNDKNHDNENGSRNGGGVAGAGISGGKRTEYYDTSAHFLWIGDRTRQLDGAHVEFFRGVANPIGVKVGPTTTTSDLLGLLRALNPSREPGKVTLITRYGASRVGELLPAHVAAVEASEFGSRSGGEGGGGGIVVWQCDPMHGNTRTTAEGIKTRRFGDILAELRETLAVHARLGTYLGGVHLELTGDAVTECTGGSGGPDDADLSTNYTSFCDPRLNEKQALELAFLIADHYRQQRGEGEGEGEGGDKGGVAPPAE</sequence>
<keyword evidence="9" id="KW-1185">Reference proteome</keyword>
<feature type="binding site" evidence="5">
    <location>
        <position position="434"/>
    </location>
    <ligand>
        <name>Mn(2+)</name>
        <dbReference type="ChEBI" id="CHEBI:29035"/>
    </ligand>
</feature>
<feature type="compositionally biased region" description="Basic and acidic residues" evidence="7">
    <location>
        <begin position="294"/>
        <end position="303"/>
    </location>
</feature>
<dbReference type="EC" id="2.5.1.54" evidence="6"/>
<evidence type="ECO:0000313" key="9">
    <source>
        <dbReference type="Proteomes" id="UP001320420"/>
    </source>
</evidence>
<feature type="binding site" evidence="5">
    <location>
        <position position="128"/>
    </location>
    <ligand>
        <name>phosphoenolpyruvate</name>
        <dbReference type="ChEBI" id="CHEBI:58702"/>
    </ligand>
</feature>
<feature type="region of interest" description="Disordered" evidence="7">
    <location>
        <begin position="526"/>
        <end position="549"/>
    </location>
</feature>
<name>A0AAN9UHD2_9PEZI</name>
<comment type="catalytic activity">
    <reaction evidence="4 6">
        <text>D-erythrose 4-phosphate + phosphoenolpyruvate + H2O = 7-phospho-2-dehydro-3-deoxy-D-arabino-heptonate + phosphate</text>
        <dbReference type="Rhea" id="RHEA:14717"/>
        <dbReference type="ChEBI" id="CHEBI:15377"/>
        <dbReference type="ChEBI" id="CHEBI:16897"/>
        <dbReference type="ChEBI" id="CHEBI:43474"/>
        <dbReference type="ChEBI" id="CHEBI:58394"/>
        <dbReference type="ChEBI" id="CHEBI:58702"/>
        <dbReference type="EC" id="2.5.1.54"/>
    </reaction>
</comment>
<keyword evidence="5" id="KW-0104">Cadmium</keyword>
<dbReference type="AlphaFoldDB" id="A0AAN9UHD2"/>
<dbReference type="Pfam" id="PF01474">
    <property type="entry name" value="DAHP_synth_2"/>
    <property type="match status" value="1"/>
</dbReference>
<keyword evidence="5" id="KW-0464">Manganese</keyword>
<keyword evidence="5" id="KW-0170">Cobalt</keyword>
<dbReference type="Proteomes" id="UP001320420">
    <property type="component" value="Unassembled WGS sequence"/>
</dbReference>
<feature type="binding site" evidence="5">
    <location>
        <position position="89"/>
    </location>
    <ligand>
        <name>Mn(2+)</name>
        <dbReference type="ChEBI" id="CHEBI:29035"/>
    </ligand>
</feature>
<proteinExistence type="inferred from homology"/>
<evidence type="ECO:0000256" key="3">
    <source>
        <dbReference type="ARBA" id="ARBA00022679"/>
    </source>
</evidence>
<evidence type="ECO:0000256" key="1">
    <source>
        <dbReference type="ARBA" id="ARBA00004688"/>
    </source>
</evidence>
<comment type="similarity">
    <text evidence="2 6">Belongs to the class-II DAHP synthase family.</text>
</comment>
<evidence type="ECO:0000256" key="7">
    <source>
        <dbReference type="SAM" id="MobiDB-lite"/>
    </source>
</evidence>
<evidence type="ECO:0000313" key="8">
    <source>
        <dbReference type="EMBL" id="KAK7748344.1"/>
    </source>
</evidence>
<evidence type="ECO:0000256" key="4">
    <source>
        <dbReference type="ARBA" id="ARBA00047508"/>
    </source>
</evidence>
<dbReference type="SUPFAM" id="SSF51569">
    <property type="entry name" value="Aldolase"/>
    <property type="match status" value="2"/>
</dbReference>
<dbReference type="GO" id="GO:0009073">
    <property type="term" value="P:aromatic amino acid family biosynthetic process"/>
    <property type="evidence" value="ECO:0007669"/>
    <property type="project" value="UniProtKB-KW"/>
</dbReference>
<feature type="region of interest" description="Disordered" evidence="7">
    <location>
        <begin position="275"/>
        <end position="315"/>
    </location>
</feature>
<evidence type="ECO:0000256" key="6">
    <source>
        <dbReference type="RuleBase" id="RU363071"/>
    </source>
</evidence>
<comment type="cofactor">
    <cofactor evidence="5">
        <name>Mn(2+)</name>
        <dbReference type="ChEBI" id="CHEBI:29035"/>
    </cofactor>
    <cofactor evidence="5">
        <name>Co(2+)</name>
        <dbReference type="ChEBI" id="CHEBI:48828"/>
    </cofactor>
    <cofactor evidence="5">
        <name>Cd(2+)</name>
        <dbReference type="ChEBI" id="CHEBI:48775"/>
    </cofactor>
    <text evidence="5">Binds 1 divalent cation per subunit. The enzyme is active with manganese, cobalt or cadmium ions.</text>
</comment>
<feature type="compositionally biased region" description="Low complexity" evidence="7">
    <location>
        <begin position="283"/>
        <end position="293"/>
    </location>
</feature>
<dbReference type="InterPro" id="IPR002480">
    <property type="entry name" value="DAHP_synth_2"/>
</dbReference>
<dbReference type="GO" id="GO:0003849">
    <property type="term" value="F:3-deoxy-7-phosphoheptulonate synthase activity"/>
    <property type="evidence" value="ECO:0007669"/>
    <property type="project" value="UniProtKB-EC"/>
</dbReference>